<sequence length="317" mass="37293">MIFLIYFQIFSIIRILIHSWLVYIFINISINYVIELIGLFNRSRNNLSIYQRIKNVLSSLFELQNSTLMLNTVMLVSRLICFCLIYPLQMAGYHVLQYPSLYINMIHIGTVAITLVWCDIGAFCTFISLGWLFECFLLVRYERLIRPLVLFICIIISYVFRDTSYYILTPTIFISIQLILFCVILNNKQAPQRNHEIFESKLSTLPKYMVFCVILTLIRRWSMPQLDQRTLNYKIYSDTWAMILEMVHKKVVVPPPPSPVPLPPPEQSDEPMDENGNEILEEDEEDDTLYNQPIISDQPHIMQYAAKNLQRNRKSLL</sequence>
<keyword evidence="2" id="KW-0812">Transmembrane</keyword>
<feature type="transmembrane region" description="Helical" evidence="2">
    <location>
        <begin position="108"/>
        <end position="132"/>
    </location>
</feature>
<gene>
    <name evidence="3" type="ORF">DFA_09492</name>
</gene>
<feature type="region of interest" description="Disordered" evidence="1">
    <location>
        <begin position="255"/>
        <end position="285"/>
    </location>
</feature>
<dbReference type="Proteomes" id="UP000007797">
    <property type="component" value="Unassembled WGS sequence"/>
</dbReference>
<feature type="compositionally biased region" description="Acidic residues" evidence="1">
    <location>
        <begin position="267"/>
        <end position="285"/>
    </location>
</feature>
<organism evidence="3 4">
    <name type="scientific">Cavenderia fasciculata</name>
    <name type="common">Slime mold</name>
    <name type="synonym">Dictyostelium fasciculatum</name>
    <dbReference type="NCBI Taxonomy" id="261658"/>
    <lineage>
        <taxon>Eukaryota</taxon>
        <taxon>Amoebozoa</taxon>
        <taxon>Evosea</taxon>
        <taxon>Eumycetozoa</taxon>
        <taxon>Dictyostelia</taxon>
        <taxon>Acytosteliales</taxon>
        <taxon>Cavenderiaceae</taxon>
        <taxon>Cavenderia</taxon>
    </lineage>
</organism>
<dbReference type="EMBL" id="GL883025">
    <property type="protein sequence ID" value="EGG15823.1"/>
    <property type="molecule type" value="Genomic_DNA"/>
</dbReference>
<feature type="transmembrane region" description="Helical" evidence="2">
    <location>
        <begin position="166"/>
        <end position="185"/>
    </location>
</feature>
<name>F4Q7S3_CACFS</name>
<dbReference type="KEGG" id="dfa:DFA_09492"/>
<keyword evidence="2" id="KW-1133">Transmembrane helix</keyword>
<reference evidence="4" key="1">
    <citation type="journal article" date="2011" name="Genome Res.">
        <title>Phylogeny-wide analysis of social amoeba genomes highlights ancient origins for complex intercellular communication.</title>
        <authorList>
            <person name="Heidel A.J."/>
            <person name="Lawal H.M."/>
            <person name="Felder M."/>
            <person name="Schilde C."/>
            <person name="Helps N.R."/>
            <person name="Tunggal B."/>
            <person name="Rivero F."/>
            <person name="John U."/>
            <person name="Schleicher M."/>
            <person name="Eichinger L."/>
            <person name="Platzer M."/>
            <person name="Noegel A.A."/>
            <person name="Schaap P."/>
            <person name="Gloeckner G."/>
        </authorList>
    </citation>
    <scope>NUCLEOTIDE SEQUENCE [LARGE SCALE GENOMIC DNA]</scope>
    <source>
        <strain evidence="4">SH3</strain>
    </source>
</reference>
<dbReference type="AlphaFoldDB" id="F4Q7S3"/>
<proteinExistence type="predicted"/>
<evidence type="ECO:0000256" key="1">
    <source>
        <dbReference type="SAM" id="MobiDB-lite"/>
    </source>
</evidence>
<accession>F4Q7S3</accession>
<feature type="transmembrane region" description="Helical" evidence="2">
    <location>
        <begin position="12"/>
        <end position="34"/>
    </location>
</feature>
<protein>
    <recommendedName>
        <fullName evidence="5">Transmembrane protein</fullName>
    </recommendedName>
</protein>
<keyword evidence="2" id="KW-0472">Membrane</keyword>
<feature type="transmembrane region" description="Helical" evidence="2">
    <location>
        <begin position="68"/>
        <end position="88"/>
    </location>
</feature>
<feature type="compositionally biased region" description="Pro residues" evidence="1">
    <location>
        <begin position="255"/>
        <end position="266"/>
    </location>
</feature>
<evidence type="ECO:0000256" key="2">
    <source>
        <dbReference type="SAM" id="Phobius"/>
    </source>
</evidence>
<evidence type="ECO:0000313" key="4">
    <source>
        <dbReference type="Proteomes" id="UP000007797"/>
    </source>
</evidence>
<keyword evidence="4" id="KW-1185">Reference proteome</keyword>
<evidence type="ECO:0000313" key="3">
    <source>
        <dbReference type="EMBL" id="EGG15823.1"/>
    </source>
</evidence>
<dbReference type="RefSeq" id="XP_004352148.1">
    <property type="nucleotide sequence ID" value="XM_004352096.1"/>
</dbReference>
<feature type="transmembrane region" description="Helical" evidence="2">
    <location>
        <begin position="144"/>
        <end position="160"/>
    </location>
</feature>
<dbReference type="GeneID" id="14867990"/>
<evidence type="ECO:0008006" key="5">
    <source>
        <dbReference type="Google" id="ProtNLM"/>
    </source>
</evidence>